<dbReference type="EMBL" id="JBHUCO010000066">
    <property type="protein sequence ID" value="MFD1523510.1"/>
    <property type="molecule type" value="Genomic_DNA"/>
</dbReference>
<comment type="caution">
    <text evidence="2">The sequence shown here is derived from an EMBL/GenBank/DDBJ whole genome shotgun (WGS) entry which is preliminary data.</text>
</comment>
<dbReference type="SUPFAM" id="SSF102198">
    <property type="entry name" value="Putative cyclase"/>
    <property type="match status" value="1"/>
</dbReference>
<gene>
    <name evidence="2" type="ORF">ACFSJD_38920</name>
</gene>
<keyword evidence="1" id="KW-0812">Transmembrane</keyword>
<keyword evidence="1" id="KW-0472">Membrane</keyword>
<protein>
    <recommendedName>
        <fullName evidence="4">Cyclase family protein</fullName>
    </recommendedName>
</protein>
<evidence type="ECO:0000313" key="3">
    <source>
        <dbReference type="Proteomes" id="UP001597114"/>
    </source>
</evidence>
<proteinExistence type="predicted"/>
<keyword evidence="1" id="KW-1133">Transmembrane helix</keyword>
<dbReference type="RefSeq" id="WP_344730444.1">
    <property type="nucleotide sequence ID" value="NZ_BAAAUS010000067.1"/>
</dbReference>
<accession>A0ABW4F9K8</accession>
<evidence type="ECO:0000313" key="2">
    <source>
        <dbReference type="EMBL" id="MFD1523510.1"/>
    </source>
</evidence>
<keyword evidence="3" id="KW-1185">Reference proteome</keyword>
<sequence>MRFLADRDVSVLVWDMMDAFPHHFAVPWTVHAAIFSLGVALIDNCDLGPVARACVEEGRREFMIVVAPLVIPGGTGSPANPLALF</sequence>
<dbReference type="Gene3D" id="3.50.30.50">
    <property type="entry name" value="Putative cyclase"/>
    <property type="match status" value="1"/>
</dbReference>
<dbReference type="Proteomes" id="UP001597114">
    <property type="component" value="Unassembled WGS sequence"/>
</dbReference>
<name>A0ABW4F9K8_9PSEU</name>
<reference evidence="3" key="1">
    <citation type="journal article" date="2019" name="Int. J. Syst. Evol. Microbiol.">
        <title>The Global Catalogue of Microorganisms (GCM) 10K type strain sequencing project: providing services to taxonomists for standard genome sequencing and annotation.</title>
        <authorList>
            <consortium name="The Broad Institute Genomics Platform"/>
            <consortium name="The Broad Institute Genome Sequencing Center for Infectious Disease"/>
            <person name="Wu L."/>
            <person name="Ma J."/>
        </authorList>
    </citation>
    <scope>NUCLEOTIDE SEQUENCE [LARGE SCALE GENOMIC DNA]</scope>
    <source>
        <strain evidence="3">CCM 7043</strain>
    </source>
</reference>
<feature type="transmembrane region" description="Helical" evidence="1">
    <location>
        <begin position="20"/>
        <end position="42"/>
    </location>
</feature>
<dbReference type="InterPro" id="IPR037175">
    <property type="entry name" value="KFase_sf"/>
</dbReference>
<evidence type="ECO:0008006" key="4">
    <source>
        <dbReference type="Google" id="ProtNLM"/>
    </source>
</evidence>
<evidence type="ECO:0000256" key="1">
    <source>
        <dbReference type="SAM" id="Phobius"/>
    </source>
</evidence>
<organism evidence="2 3">
    <name type="scientific">Pseudonocardia yunnanensis</name>
    <dbReference type="NCBI Taxonomy" id="58107"/>
    <lineage>
        <taxon>Bacteria</taxon>
        <taxon>Bacillati</taxon>
        <taxon>Actinomycetota</taxon>
        <taxon>Actinomycetes</taxon>
        <taxon>Pseudonocardiales</taxon>
        <taxon>Pseudonocardiaceae</taxon>
        <taxon>Pseudonocardia</taxon>
    </lineage>
</organism>